<accession>W7QFA0</accession>
<dbReference type="GO" id="GO:0000155">
    <property type="term" value="F:phosphorelay sensor kinase activity"/>
    <property type="evidence" value="ECO:0007669"/>
    <property type="project" value="InterPro"/>
</dbReference>
<feature type="transmembrane region" description="Helical" evidence="1">
    <location>
        <begin position="37"/>
        <end position="60"/>
    </location>
</feature>
<dbReference type="eggNOG" id="COG2972">
    <property type="taxonomic scope" value="Bacteria"/>
</dbReference>
<keyword evidence="1" id="KW-0812">Transmembrane</keyword>
<proteinExistence type="predicted"/>
<evidence type="ECO:0000256" key="1">
    <source>
        <dbReference type="SAM" id="Phobius"/>
    </source>
</evidence>
<reference evidence="3 4" key="1">
    <citation type="journal article" date="2014" name="Genome Announc.">
        <title>Draft Genome Sequence of the Agar-Degrading Bacterium Catenovulum sp. Strain DS-2, Isolated from Intestines of Haliotis diversicolor.</title>
        <authorList>
            <person name="Shan D."/>
            <person name="Li X."/>
            <person name="Gu Z."/>
            <person name="Wei G."/>
            <person name="Gao Z."/>
            <person name="Shao Z."/>
        </authorList>
    </citation>
    <scope>NUCLEOTIDE SEQUENCE [LARGE SCALE GENOMIC DNA]</scope>
    <source>
        <strain evidence="3 4">DS-2</strain>
    </source>
</reference>
<keyword evidence="1" id="KW-0472">Membrane</keyword>
<dbReference type="InterPro" id="IPR050640">
    <property type="entry name" value="Bact_2-comp_sensor_kinase"/>
</dbReference>
<dbReference type="InterPro" id="IPR036890">
    <property type="entry name" value="HATPase_C_sf"/>
</dbReference>
<dbReference type="EMBL" id="ARZY01000010">
    <property type="protein sequence ID" value="EWH10576.1"/>
    <property type="molecule type" value="Genomic_DNA"/>
</dbReference>
<keyword evidence="1" id="KW-1133">Transmembrane helix</keyword>
<gene>
    <name evidence="3" type="ORF">DS2_07083</name>
</gene>
<evidence type="ECO:0000313" key="4">
    <source>
        <dbReference type="Proteomes" id="UP000019276"/>
    </source>
</evidence>
<dbReference type="Proteomes" id="UP000019276">
    <property type="component" value="Unassembled WGS sequence"/>
</dbReference>
<evidence type="ECO:0000313" key="3">
    <source>
        <dbReference type="EMBL" id="EWH10576.1"/>
    </source>
</evidence>
<protein>
    <submittedName>
        <fullName evidence="3">Sensor histidine kinase</fullName>
    </submittedName>
</protein>
<dbReference type="GO" id="GO:0016020">
    <property type="term" value="C:membrane"/>
    <property type="evidence" value="ECO:0007669"/>
    <property type="project" value="InterPro"/>
</dbReference>
<keyword evidence="3" id="KW-0808">Transferase</keyword>
<dbReference type="RefSeq" id="WP_081754219.1">
    <property type="nucleotide sequence ID" value="NZ_ARZY01000010.1"/>
</dbReference>
<comment type="caution">
    <text evidence="3">The sequence shown here is derived from an EMBL/GenBank/DDBJ whole genome shotgun (WGS) entry which is preliminary data.</text>
</comment>
<dbReference type="SUPFAM" id="SSF55874">
    <property type="entry name" value="ATPase domain of HSP90 chaperone/DNA topoisomerase II/histidine kinase"/>
    <property type="match status" value="1"/>
</dbReference>
<feature type="domain" description="Signal transduction histidine kinase internal region" evidence="2">
    <location>
        <begin position="195"/>
        <end position="275"/>
    </location>
</feature>
<name>W7QFA0_9ALTE</name>
<sequence>MAQSNVISQSTNNDEQEKALDVSQLIQHKLGNAPTILFRYCQIGFWAFSCFISYTTLTLWYGQYDIAHFSHIIVQALFGLALSLFMQKAFLWSWNKSNWFRLAYSFLLVVLVSLLWTIARMLAFIHMTDEQDIWWNFGGWYFTGIFIFSCWSAMFYGVIYYQLLQVEHQTLLDTEAKSNIEHLKRIEAQNIAREAQLKMLRYQLNPHFLSNSLNAINSLIEVQENNKAQQMVVNLSRFLRYSLDNDPDIKVTLAQEIKTLELYLQIEKVRFGDRLEFEFDIDEQANSALIPSLILQPIVENSMKHAIAKNEDGGTIRLTAEVINKQLCLQLSDTGSGLEEVVDQSAFDQPRGVGLRNIRARLTTLYPEGYTFELKQLDTGGLLAHICVPYQN</sequence>
<dbReference type="STRING" id="1328313.DS2_07083"/>
<evidence type="ECO:0000259" key="2">
    <source>
        <dbReference type="Pfam" id="PF06580"/>
    </source>
</evidence>
<dbReference type="AlphaFoldDB" id="W7QFA0"/>
<dbReference type="PANTHER" id="PTHR34220:SF7">
    <property type="entry name" value="SENSOR HISTIDINE KINASE YPDA"/>
    <property type="match status" value="1"/>
</dbReference>
<dbReference type="Gene3D" id="3.30.565.10">
    <property type="entry name" value="Histidine kinase-like ATPase, C-terminal domain"/>
    <property type="match status" value="1"/>
</dbReference>
<feature type="transmembrane region" description="Helical" evidence="1">
    <location>
        <begin position="139"/>
        <end position="161"/>
    </location>
</feature>
<feature type="transmembrane region" description="Helical" evidence="1">
    <location>
        <begin position="98"/>
        <end position="119"/>
    </location>
</feature>
<keyword evidence="4" id="KW-1185">Reference proteome</keyword>
<feature type="transmembrane region" description="Helical" evidence="1">
    <location>
        <begin position="66"/>
        <end position="86"/>
    </location>
</feature>
<keyword evidence="3" id="KW-0418">Kinase</keyword>
<dbReference type="PANTHER" id="PTHR34220">
    <property type="entry name" value="SENSOR HISTIDINE KINASE YPDA"/>
    <property type="match status" value="1"/>
</dbReference>
<dbReference type="Pfam" id="PF06580">
    <property type="entry name" value="His_kinase"/>
    <property type="match status" value="1"/>
</dbReference>
<dbReference type="OrthoDB" id="2514702at2"/>
<dbReference type="InterPro" id="IPR010559">
    <property type="entry name" value="Sig_transdc_His_kin_internal"/>
</dbReference>
<organism evidence="3 4">
    <name type="scientific">Catenovulum agarivorans DS-2</name>
    <dbReference type="NCBI Taxonomy" id="1328313"/>
    <lineage>
        <taxon>Bacteria</taxon>
        <taxon>Pseudomonadati</taxon>
        <taxon>Pseudomonadota</taxon>
        <taxon>Gammaproteobacteria</taxon>
        <taxon>Alteromonadales</taxon>
        <taxon>Alteromonadaceae</taxon>
        <taxon>Catenovulum</taxon>
    </lineage>
</organism>